<accession>A0A938BKM7</accession>
<evidence type="ECO:0000313" key="3">
    <source>
        <dbReference type="Proteomes" id="UP000703893"/>
    </source>
</evidence>
<protein>
    <submittedName>
        <fullName evidence="2">PilZ domain-containing protein</fullName>
    </submittedName>
</protein>
<sequence length="202" mass="22125">SLAKNFADRITRQIPLRHRIAVLAAHIASAIIYREGLGWILSLSTDRSQVFKIVQTYLHQNKVAEQYIAEVLSSNLEGREEIAAILNLAARKELVRMALRRRQSSYANLKAEVKVNGAKQPAEIKTIDQSGAHFVGQFGLHVGEEFSAALKVAGEAKPLTLACEVVKVENNGEQGVVARFVQVTPRTQKALAQVLSESTAAD</sequence>
<dbReference type="Pfam" id="PF07238">
    <property type="entry name" value="PilZ"/>
    <property type="match status" value="1"/>
</dbReference>
<feature type="non-terminal residue" evidence="2">
    <location>
        <position position="1"/>
    </location>
</feature>
<comment type="caution">
    <text evidence="2">The sequence shown here is derived from an EMBL/GenBank/DDBJ whole genome shotgun (WGS) entry which is preliminary data.</text>
</comment>
<dbReference type="GO" id="GO:0035438">
    <property type="term" value="F:cyclic-di-GMP binding"/>
    <property type="evidence" value="ECO:0007669"/>
    <property type="project" value="InterPro"/>
</dbReference>
<feature type="domain" description="PilZ" evidence="1">
    <location>
        <begin position="105"/>
        <end position="195"/>
    </location>
</feature>
<proteinExistence type="predicted"/>
<organism evidence="2 3">
    <name type="scientific">Candidatus Tanganyikabacteria bacterium</name>
    <dbReference type="NCBI Taxonomy" id="2961651"/>
    <lineage>
        <taxon>Bacteria</taxon>
        <taxon>Bacillati</taxon>
        <taxon>Candidatus Sericytochromatia</taxon>
        <taxon>Candidatus Tanganyikabacteria</taxon>
    </lineage>
</organism>
<dbReference type="Proteomes" id="UP000703893">
    <property type="component" value="Unassembled WGS sequence"/>
</dbReference>
<dbReference type="EMBL" id="VGJX01001018">
    <property type="protein sequence ID" value="MBM3276422.1"/>
    <property type="molecule type" value="Genomic_DNA"/>
</dbReference>
<name>A0A938BKM7_9BACT</name>
<dbReference type="AlphaFoldDB" id="A0A938BKM7"/>
<evidence type="ECO:0000313" key="2">
    <source>
        <dbReference type="EMBL" id="MBM3276422.1"/>
    </source>
</evidence>
<gene>
    <name evidence="2" type="ORF">FJZ00_14805</name>
</gene>
<dbReference type="InterPro" id="IPR009875">
    <property type="entry name" value="PilZ_domain"/>
</dbReference>
<reference evidence="2 3" key="1">
    <citation type="submission" date="2019-03" db="EMBL/GenBank/DDBJ databases">
        <title>Lake Tanganyika Metagenome-Assembled Genomes (MAGs).</title>
        <authorList>
            <person name="Tran P."/>
        </authorList>
    </citation>
    <scope>NUCLEOTIDE SEQUENCE [LARGE SCALE GENOMIC DNA]</scope>
    <source>
        <strain evidence="2">K_DeepCast_65m_m2_236</strain>
    </source>
</reference>
<evidence type="ECO:0000259" key="1">
    <source>
        <dbReference type="Pfam" id="PF07238"/>
    </source>
</evidence>